<dbReference type="OrthoDB" id="15210at2157"/>
<dbReference type="EMBL" id="BMPF01000001">
    <property type="protein sequence ID" value="GGL22581.1"/>
    <property type="molecule type" value="Genomic_DNA"/>
</dbReference>
<evidence type="ECO:0000313" key="3">
    <source>
        <dbReference type="EMBL" id="GGL22581.1"/>
    </source>
</evidence>
<keyword evidence="1" id="KW-0436">Ligase</keyword>
<dbReference type="GO" id="GO:0006450">
    <property type="term" value="P:regulation of translational fidelity"/>
    <property type="evidence" value="ECO:0007669"/>
    <property type="project" value="InterPro"/>
</dbReference>
<keyword evidence="4" id="KW-1185">Reference proteome</keyword>
<dbReference type="InterPro" id="IPR003837">
    <property type="entry name" value="GatC"/>
</dbReference>
<accession>A0A830F5Z2</accession>
<gene>
    <name evidence="1" type="primary">gatC</name>
    <name evidence="3" type="ORF">GCM10009037_02510</name>
</gene>
<comment type="similarity">
    <text evidence="1">Belongs to the GatC family.</text>
</comment>
<dbReference type="GO" id="GO:0070681">
    <property type="term" value="P:glutaminyl-tRNAGln biosynthesis via transamidation"/>
    <property type="evidence" value="ECO:0007669"/>
    <property type="project" value="TreeGrafter"/>
</dbReference>
<comment type="catalytic activity">
    <reaction evidence="1">
        <text>L-glutamyl-tRNA(Gln) + L-glutamine + ATP + H2O = L-glutaminyl-tRNA(Gln) + L-glutamate + ADP + phosphate + H(+)</text>
        <dbReference type="Rhea" id="RHEA:17521"/>
        <dbReference type="Rhea" id="RHEA-COMP:9681"/>
        <dbReference type="Rhea" id="RHEA-COMP:9684"/>
        <dbReference type="ChEBI" id="CHEBI:15377"/>
        <dbReference type="ChEBI" id="CHEBI:15378"/>
        <dbReference type="ChEBI" id="CHEBI:29985"/>
        <dbReference type="ChEBI" id="CHEBI:30616"/>
        <dbReference type="ChEBI" id="CHEBI:43474"/>
        <dbReference type="ChEBI" id="CHEBI:58359"/>
        <dbReference type="ChEBI" id="CHEBI:78520"/>
        <dbReference type="ChEBI" id="CHEBI:78521"/>
        <dbReference type="ChEBI" id="CHEBI:456216"/>
    </reaction>
</comment>
<feature type="region of interest" description="Disordered" evidence="2">
    <location>
        <begin position="65"/>
        <end position="92"/>
    </location>
</feature>
<comment type="caution">
    <text evidence="3">The sequence shown here is derived from an EMBL/GenBank/DDBJ whole genome shotgun (WGS) entry which is preliminary data.</text>
</comment>
<dbReference type="Pfam" id="PF02686">
    <property type="entry name" value="GatC"/>
    <property type="match status" value="1"/>
</dbReference>
<dbReference type="HAMAP" id="MF_00122">
    <property type="entry name" value="GatC"/>
    <property type="match status" value="1"/>
</dbReference>
<protein>
    <recommendedName>
        <fullName evidence="1">Aspartyl/glutamyl-tRNA(Asn/Gln) amidotransferase subunit C</fullName>
        <shortName evidence="1">Asp/Glu-ADT subunit C</shortName>
        <ecNumber evidence="1">6.3.5.-</ecNumber>
    </recommendedName>
</protein>
<evidence type="ECO:0000256" key="2">
    <source>
        <dbReference type="SAM" id="MobiDB-lite"/>
    </source>
</evidence>
<comment type="function">
    <text evidence="1">Allows the formation of correctly charged Asn-tRNA(Asn) or Gln-tRNA(Gln) through the transamidation of misacylated Asp-tRNA(Asn) or Glu-tRNA(Gln) in organisms which lack either or both of asparaginyl-tRNA or glutaminyl-tRNA synthetases. The reaction takes place in the presence of glutamine and ATP through an activated phospho-Asp-tRNA(Asn) or phospho-Glu-tRNA(Gln).</text>
</comment>
<dbReference type="GO" id="GO:0006412">
    <property type="term" value="P:translation"/>
    <property type="evidence" value="ECO:0007669"/>
    <property type="project" value="UniProtKB-UniRule"/>
</dbReference>
<comment type="subunit">
    <text evidence="1">Heterotrimer of A, B and C subunits.</text>
</comment>
<dbReference type="Proteomes" id="UP000628840">
    <property type="component" value="Unassembled WGS sequence"/>
</dbReference>
<dbReference type="Gene3D" id="1.10.20.60">
    <property type="entry name" value="Glu-tRNAGln amidotransferase C subunit, N-terminal domain"/>
    <property type="match status" value="1"/>
</dbReference>
<sequence>MSDSAVDADEVRHVADLARVDLDEEEVERFADQFAGILEHFEALEEVPDVAAEPELVNVMRPDDVEESLDQEEALENAPETEDGFFKGPKVS</sequence>
<keyword evidence="1" id="KW-0547">Nucleotide-binding</keyword>
<comment type="catalytic activity">
    <reaction evidence="1">
        <text>L-aspartyl-tRNA(Asn) + L-glutamine + ATP + H2O = L-asparaginyl-tRNA(Asn) + L-glutamate + ADP + phosphate + 2 H(+)</text>
        <dbReference type="Rhea" id="RHEA:14513"/>
        <dbReference type="Rhea" id="RHEA-COMP:9674"/>
        <dbReference type="Rhea" id="RHEA-COMP:9677"/>
        <dbReference type="ChEBI" id="CHEBI:15377"/>
        <dbReference type="ChEBI" id="CHEBI:15378"/>
        <dbReference type="ChEBI" id="CHEBI:29985"/>
        <dbReference type="ChEBI" id="CHEBI:30616"/>
        <dbReference type="ChEBI" id="CHEBI:43474"/>
        <dbReference type="ChEBI" id="CHEBI:58359"/>
        <dbReference type="ChEBI" id="CHEBI:78515"/>
        <dbReference type="ChEBI" id="CHEBI:78516"/>
        <dbReference type="ChEBI" id="CHEBI:456216"/>
    </reaction>
</comment>
<dbReference type="PANTHER" id="PTHR15004">
    <property type="entry name" value="GLUTAMYL-TRNA(GLN) AMIDOTRANSFERASE SUBUNIT C, MITOCHONDRIAL"/>
    <property type="match status" value="1"/>
</dbReference>
<dbReference type="SUPFAM" id="SSF141000">
    <property type="entry name" value="Glu-tRNAGln amidotransferase C subunit"/>
    <property type="match status" value="1"/>
</dbReference>
<dbReference type="NCBIfam" id="TIGR00135">
    <property type="entry name" value="gatC"/>
    <property type="match status" value="1"/>
</dbReference>
<proteinExistence type="inferred from homology"/>
<dbReference type="InterPro" id="IPR036113">
    <property type="entry name" value="Asp/Glu-ADT_sf_sub_c"/>
</dbReference>
<dbReference type="GO" id="GO:0016740">
    <property type="term" value="F:transferase activity"/>
    <property type="evidence" value="ECO:0007669"/>
    <property type="project" value="UniProtKB-KW"/>
</dbReference>
<evidence type="ECO:0000313" key="4">
    <source>
        <dbReference type="Proteomes" id="UP000628840"/>
    </source>
</evidence>
<reference evidence="3 4" key="1">
    <citation type="journal article" date="2019" name="Int. J. Syst. Evol. Microbiol.">
        <title>The Global Catalogue of Microorganisms (GCM) 10K type strain sequencing project: providing services to taxonomists for standard genome sequencing and annotation.</title>
        <authorList>
            <consortium name="The Broad Institute Genomics Platform"/>
            <consortium name="The Broad Institute Genome Sequencing Center for Infectious Disease"/>
            <person name="Wu L."/>
            <person name="Ma J."/>
        </authorList>
    </citation>
    <scope>NUCLEOTIDE SEQUENCE [LARGE SCALE GENOMIC DNA]</scope>
    <source>
        <strain evidence="3 4">JCM 19585</strain>
    </source>
</reference>
<keyword evidence="1" id="KW-0648">Protein biosynthesis</keyword>
<dbReference type="AlphaFoldDB" id="A0A830F5Z2"/>
<dbReference type="GO" id="GO:0005524">
    <property type="term" value="F:ATP binding"/>
    <property type="evidence" value="ECO:0007669"/>
    <property type="project" value="UniProtKB-KW"/>
</dbReference>
<dbReference type="EC" id="6.3.5.-" evidence="1"/>
<organism evidence="3 4">
    <name type="scientific">Halarchaeum grantii</name>
    <dbReference type="NCBI Taxonomy" id="1193105"/>
    <lineage>
        <taxon>Archaea</taxon>
        <taxon>Methanobacteriati</taxon>
        <taxon>Methanobacteriota</taxon>
        <taxon>Stenosarchaea group</taxon>
        <taxon>Halobacteria</taxon>
        <taxon>Halobacteriales</taxon>
        <taxon>Halobacteriaceae</taxon>
    </lineage>
</organism>
<dbReference type="GO" id="GO:0050567">
    <property type="term" value="F:glutaminyl-tRNA synthase (glutamine-hydrolyzing) activity"/>
    <property type="evidence" value="ECO:0007669"/>
    <property type="project" value="UniProtKB-UniRule"/>
</dbReference>
<keyword evidence="1" id="KW-0067">ATP-binding</keyword>
<dbReference type="RefSeq" id="WP_188876959.1">
    <property type="nucleotide sequence ID" value="NZ_BMPF01000001.1"/>
</dbReference>
<dbReference type="PANTHER" id="PTHR15004:SF0">
    <property type="entry name" value="GLUTAMYL-TRNA(GLN) AMIDOTRANSFERASE SUBUNIT C, MITOCHONDRIAL"/>
    <property type="match status" value="1"/>
</dbReference>
<feature type="compositionally biased region" description="Acidic residues" evidence="2">
    <location>
        <begin position="65"/>
        <end position="83"/>
    </location>
</feature>
<evidence type="ECO:0000256" key="1">
    <source>
        <dbReference type="HAMAP-Rule" id="MF_00122"/>
    </source>
</evidence>
<name>A0A830F5Z2_9EURY</name>